<evidence type="ECO:0000259" key="10">
    <source>
        <dbReference type="Pfam" id="PF20519"/>
    </source>
</evidence>
<evidence type="ECO:0000313" key="11">
    <source>
        <dbReference type="EMBL" id="CEM00943.1"/>
    </source>
</evidence>
<feature type="transmembrane region" description="Helical" evidence="8">
    <location>
        <begin position="210"/>
        <end position="232"/>
    </location>
</feature>
<dbReference type="PANTHER" id="PTHR10877">
    <property type="entry name" value="POLYCYSTIN FAMILY MEMBER"/>
    <property type="match status" value="1"/>
</dbReference>
<dbReference type="Proteomes" id="UP000041254">
    <property type="component" value="Unassembled WGS sequence"/>
</dbReference>
<comment type="similarity">
    <text evidence="2">Belongs to the polycystin family.</text>
</comment>
<evidence type="ECO:0000256" key="3">
    <source>
        <dbReference type="ARBA" id="ARBA00022692"/>
    </source>
</evidence>
<dbReference type="GO" id="GO:0016020">
    <property type="term" value="C:membrane"/>
    <property type="evidence" value="ECO:0007669"/>
    <property type="project" value="UniProtKB-SubCell"/>
</dbReference>
<evidence type="ECO:0000256" key="4">
    <source>
        <dbReference type="ARBA" id="ARBA00022989"/>
    </source>
</evidence>
<dbReference type="Gene3D" id="1.10.287.70">
    <property type="match status" value="1"/>
</dbReference>
<accession>A0A0G4ESZ0</accession>
<dbReference type="PANTHER" id="PTHR10877:SF183">
    <property type="entry name" value="AT14535P-RELATED"/>
    <property type="match status" value="1"/>
</dbReference>
<dbReference type="InterPro" id="IPR046791">
    <property type="entry name" value="Polycystin_dom"/>
</dbReference>
<dbReference type="STRING" id="1169540.A0A0G4ESZ0"/>
<reference evidence="11 12" key="1">
    <citation type="submission" date="2014-11" db="EMBL/GenBank/DDBJ databases">
        <authorList>
            <person name="Zhu J."/>
            <person name="Qi W."/>
            <person name="Song R."/>
        </authorList>
    </citation>
    <scope>NUCLEOTIDE SEQUENCE [LARGE SCALE GENOMIC DNA]</scope>
</reference>
<keyword evidence="12" id="KW-1185">Reference proteome</keyword>
<dbReference type="PhylomeDB" id="A0A0G4ESZ0"/>
<keyword evidence="4 8" id="KW-1133">Transmembrane helix</keyword>
<dbReference type="OMA" id="YITSIVY"/>
<dbReference type="InterPro" id="IPR051223">
    <property type="entry name" value="Polycystin"/>
</dbReference>
<feature type="transmembrane region" description="Helical" evidence="8">
    <location>
        <begin position="167"/>
        <end position="190"/>
    </location>
</feature>
<evidence type="ECO:0000256" key="1">
    <source>
        <dbReference type="ARBA" id="ARBA00004141"/>
    </source>
</evidence>
<proteinExistence type="inferred from homology"/>
<feature type="transmembrane region" description="Helical" evidence="8">
    <location>
        <begin position="269"/>
        <end position="293"/>
    </location>
</feature>
<organism evidence="11 12">
    <name type="scientific">Vitrella brassicaformis (strain CCMP3155)</name>
    <dbReference type="NCBI Taxonomy" id="1169540"/>
    <lineage>
        <taxon>Eukaryota</taxon>
        <taxon>Sar</taxon>
        <taxon>Alveolata</taxon>
        <taxon>Colpodellida</taxon>
        <taxon>Vitrellaceae</taxon>
        <taxon>Vitrella</taxon>
    </lineage>
</organism>
<evidence type="ECO:0000256" key="7">
    <source>
        <dbReference type="SAM" id="MobiDB-lite"/>
    </source>
</evidence>
<gene>
    <name evidence="11" type="ORF">Vbra_8084</name>
</gene>
<dbReference type="VEuPathDB" id="CryptoDB:Vbra_8084"/>
<feature type="transmembrane region" description="Helical" evidence="8">
    <location>
        <begin position="127"/>
        <end position="146"/>
    </location>
</feature>
<dbReference type="InParanoid" id="A0A0G4ESZ0"/>
<dbReference type="EMBL" id="CDMY01000302">
    <property type="protein sequence ID" value="CEM00943.1"/>
    <property type="molecule type" value="Genomic_DNA"/>
</dbReference>
<dbReference type="GO" id="GO:0005509">
    <property type="term" value="F:calcium ion binding"/>
    <property type="evidence" value="ECO:0007669"/>
    <property type="project" value="InterPro"/>
</dbReference>
<evidence type="ECO:0000313" key="12">
    <source>
        <dbReference type="Proteomes" id="UP000041254"/>
    </source>
</evidence>
<comment type="subcellular location">
    <subcellularLocation>
        <location evidence="1">Membrane</location>
        <topology evidence="1">Multi-pass membrane protein</topology>
    </subcellularLocation>
</comment>
<sequence length="537" mass="62319">MTRYNFFKLDGNQRVCRVLAEMQKSGWIDRHTRALSVEMNFYNANFDISTYIRFQIDIGASGRIHSSVKMYSARLNPYNQASKTDKFRFSCEIAWLLGLLMYTRAVFKNLISQRLAYFGSFWNLIELVNLSLYITSIVYWSRFLLIGKEKFREPSAEYFDMLHMMRIFNFIATCAAWNMVVAVVTLFKYLQINKRMSLLWDVLSAAGRDIIPFMVVLTLVTIGFTFAGHWLFGFRVQSWHNFGASFSTLLRSMSGDLDYQPFKIAAPNLAIIFTVAYIIIVSLVLTNVFVAILTDAYQDTRSRMTKVQEASEKAGSTYELVNNFLIYIYRIQTLFDSSKEKKFQWRNAEAKLDAIKTDPDLYQAHENLKSSLNKFNLDKVWTRVQGDIVSGKEEMVWWELVETFDGNEDDTETFVKNLRRFLRIVKAKKNYQQKMEDMTFVPMVEGVLPAVPEDEQPEQEEEETNPQVNEVRQIITHLIAEVTFLNEQLSRLVMPECSSSRPSPHLHRLRGPPGQLQGRRLRSTTQQKEGPPPSRAS</sequence>
<feature type="domain" description="Polycystin cation channel PKD1/PKD2" evidence="9">
    <location>
        <begin position="81"/>
        <end position="299"/>
    </location>
</feature>
<dbReference type="Pfam" id="PF20519">
    <property type="entry name" value="Polycystin_dom"/>
    <property type="match status" value="1"/>
</dbReference>
<feature type="domain" description="Polycystin" evidence="10">
    <location>
        <begin position="12"/>
        <end position="75"/>
    </location>
</feature>
<dbReference type="AlphaFoldDB" id="A0A0G4ESZ0"/>
<dbReference type="Pfam" id="PF08016">
    <property type="entry name" value="PKD_channel"/>
    <property type="match status" value="1"/>
</dbReference>
<evidence type="ECO:0000256" key="2">
    <source>
        <dbReference type="ARBA" id="ARBA00007200"/>
    </source>
</evidence>
<evidence type="ECO:0000256" key="5">
    <source>
        <dbReference type="ARBA" id="ARBA00023136"/>
    </source>
</evidence>
<protein>
    <submittedName>
        <fullName evidence="11">Uncharacterized protein</fullName>
    </submittedName>
</protein>
<dbReference type="InterPro" id="IPR003915">
    <property type="entry name" value="PKD_2"/>
</dbReference>
<evidence type="ECO:0000259" key="9">
    <source>
        <dbReference type="Pfam" id="PF08016"/>
    </source>
</evidence>
<dbReference type="OrthoDB" id="444119at2759"/>
<feature type="region of interest" description="Disordered" evidence="7">
    <location>
        <begin position="495"/>
        <end position="537"/>
    </location>
</feature>
<keyword evidence="6" id="KW-0325">Glycoprotein</keyword>
<keyword evidence="3 8" id="KW-0812">Transmembrane</keyword>
<name>A0A0G4ESZ0_VITBC</name>
<dbReference type="InterPro" id="IPR013122">
    <property type="entry name" value="PKD1_2_channel"/>
</dbReference>
<keyword evidence="5 8" id="KW-0472">Membrane</keyword>
<dbReference type="PRINTS" id="PR01433">
    <property type="entry name" value="POLYCYSTIN2"/>
</dbReference>
<evidence type="ECO:0000256" key="6">
    <source>
        <dbReference type="ARBA" id="ARBA00023180"/>
    </source>
</evidence>
<evidence type="ECO:0000256" key="8">
    <source>
        <dbReference type="SAM" id="Phobius"/>
    </source>
</evidence>